<keyword evidence="1" id="KW-0732">Signal</keyword>
<dbReference type="SUPFAM" id="SSF53822">
    <property type="entry name" value="Periplasmic binding protein-like I"/>
    <property type="match status" value="1"/>
</dbReference>
<evidence type="ECO:0000256" key="1">
    <source>
        <dbReference type="ARBA" id="ARBA00022729"/>
    </source>
</evidence>
<sequence>MKNKYFLTLIASVITFLWLSGGVMAAKGIYIPLFTYKTGPFAGSGIPAGNGMADYLTMLNERDGGIGGVPLIVEECETGYNTKKGVECYEKVKGKNPAIINPWSTGITLQLIPKTPVDKIPVLTMGYGLSAAAVGSVFPWVFNYPSTYWNQASAIIKYIGHQEGGLSNLKGKKIGFIYLDGGYGKEPIPLFEELSGELGYKFFKIPVAFKESQNQSSHWLKVRKEKPDWMIMWGWGVMNPTAIKEAIRIKFNMEKFVGVWWSGSEDDARPAGKAAKGYKSANFHGIGTNYPAVQDILKYVVDKGKSQVKNRSRVGENLYMRGVFNSVLIAESIRTAQGKYGNRVINGKEMRWGMENLNLTSARLAEIGLPGFTNPIKVSCDDHANNGPIYIQQWNGTGWERVSGWINSMDRVRPMLEKAAANYKAKNNIPNRTIPCS</sequence>
<accession>A0A381VUQ2</accession>
<dbReference type="AlphaFoldDB" id="A0A381VUQ2"/>
<evidence type="ECO:0000313" key="3">
    <source>
        <dbReference type="EMBL" id="SVA43293.1"/>
    </source>
</evidence>
<dbReference type="Pfam" id="PF13458">
    <property type="entry name" value="Peripla_BP_6"/>
    <property type="match status" value="1"/>
</dbReference>
<dbReference type="Gene3D" id="3.40.50.2300">
    <property type="match status" value="2"/>
</dbReference>
<dbReference type="InterPro" id="IPR028081">
    <property type="entry name" value="Leu-bd"/>
</dbReference>
<evidence type="ECO:0000259" key="2">
    <source>
        <dbReference type="Pfam" id="PF13458"/>
    </source>
</evidence>
<dbReference type="PANTHER" id="PTHR47235:SF1">
    <property type="entry name" value="BLR6548 PROTEIN"/>
    <property type="match status" value="1"/>
</dbReference>
<dbReference type="CDD" id="cd06334">
    <property type="entry name" value="PBP1_ABC_ligand_binding-like"/>
    <property type="match status" value="1"/>
</dbReference>
<proteinExistence type="predicted"/>
<dbReference type="EMBL" id="UINC01009663">
    <property type="protein sequence ID" value="SVA43293.1"/>
    <property type="molecule type" value="Genomic_DNA"/>
</dbReference>
<gene>
    <name evidence="3" type="ORF">METZ01_LOCUS96147</name>
</gene>
<protein>
    <recommendedName>
        <fullName evidence="2">Leucine-binding protein domain-containing protein</fullName>
    </recommendedName>
</protein>
<name>A0A381VUQ2_9ZZZZ</name>
<dbReference type="InterPro" id="IPR028082">
    <property type="entry name" value="Peripla_BP_I"/>
</dbReference>
<dbReference type="PANTHER" id="PTHR47235">
    <property type="entry name" value="BLR6548 PROTEIN"/>
    <property type="match status" value="1"/>
</dbReference>
<reference evidence="3" key="1">
    <citation type="submission" date="2018-05" db="EMBL/GenBank/DDBJ databases">
        <authorList>
            <person name="Lanie J.A."/>
            <person name="Ng W.-L."/>
            <person name="Kazmierczak K.M."/>
            <person name="Andrzejewski T.M."/>
            <person name="Davidsen T.M."/>
            <person name="Wayne K.J."/>
            <person name="Tettelin H."/>
            <person name="Glass J.I."/>
            <person name="Rusch D."/>
            <person name="Podicherti R."/>
            <person name="Tsui H.-C.T."/>
            <person name="Winkler M.E."/>
        </authorList>
    </citation>
    <scope>NUCLEOTIDE SEQUENCE</scope>
</reference>
<organism evidence="3">
    <name type="scientific">marine metagenome</name>
    <dbReference type="NCBI Taxonomy" id="408172"/>
    <lineage>
        <taxon>unclassified sequences</taxon>
        <taxon>metagenomes</taxon>
        <taxon>ecological metagenomes</taxon>
    </lineage>
</organism>
<feature type="domain" description="Leucine-binding protein" evidence="2">
    <location>
        <begin position="29"/>
        <end position="396"/>
    </location>
</feature>